<dbReference type="InterPro" id="IPR023393">
    <property type="entry name" value="START-like_dom_sf"/>
</dbReference>
<dbReference type="InterPro" id="IPR013538">
    <property type="entry name" value="ASHA1/2-like_C"/>
</dbReference>
<reference evidence="4" key="1">
    <citation type="journal article" date="2019" name="Int. J. Syst. Evol. Microbiol.">
        <title>The Global Catalogue of Microorganisms (GCM) 10K type strain sequencing project: providing services to taxonomists for standard genome sequencing and annotation.</title>
        <authorList>
            <consortium name="The Broad Institute Genomics Platform"/>
            <consortium name="The Broad Institute Genome Sequencing Center for Infectious Disease"/>
            <person name="Wu L."/>
            <person name="Ma J."/>
        </authorList>
    </citation>
    <scope>NUCLEOTIDE SEQUENCE [LARGE SCALE GENOMIC DNA]</scope>
    <source>
        <strain evidence="4">CGMCC 4.7426</strain>
    </source>
</reference>
<evidence type="ECO:0000259" key="2">
    <source>
        <dbReference type="Pfam" id="PF08327"/>
    </source>
</evidence>
<dbReference type="Pfam" id="PF08327">
    <property type="entry name" value="AHSA1"/>
    <property type="match status" value="1"/>
</dbReference>
<proteinExistence type="inferred from homology"/>
<evidence type="ECO:0000313" key="4">
    <source>
        <dbReference type="Proteomes" id="UP001595989"/>
    </source>
</evidence>
<dbReference type="RefSeq" id="WP_390296446.1">
    <property type="nucleotide sequence ID" value="NZ_JBHSFU010000007.1"/>
</dbReference>
<evidence type="ECO:0000256" key="1">
    <source>
        <dbReference type="ARBA" id="ARBA00006817"/>
    </source>
</evidence>
<feature type="domain" description="Activator of Hsp90 ATPase homologue 1/2-like C-terminal" evidence="2">
    <location>
        <begin position="10"/>
        <end position="139"/>
    </location>
</feature>
<accession>A0ABV9DKW6</accession>
<dbReference type="EMBL" id="JBHSFU010000007">
    <property type="protein sequence ID" value="MFC4559017.1"/>
    <property type="molecule type" value="Genomic_DNA"/>
</dbReference>
<keyword evidence="4" id="KW-1185">Reference proteome</keyword>
<dbReference type="CDD" id="cd08893">
    <property type="entry name" value="SRPBCC_CalC_Aha1-like_GntR-HTH"/>
    <property type="match status" value="1"/>
</dbReference>
<sequence>MEFVYTTYIKATPEKVWDVLTQREFTKQYFFGQNINSDWERGSTVTFTMGDGDTAVVGKVLEVNRPEHLSYTWTVPGDDTPRENPTYVIFKLKQVKSEVKLTLWHKSLVPTDITEREDTFYGLNNGWPAILSNLKTLLETGEPLDALKF</sequence>
<comment type="similarity">
    <text evidence="1">Belongs to the AHA1 family.</text>
</comment>
<name>A0ABV9DKW6_9BACI</name>
<comment type="caution">
    <text evidence="3">The sequence shown here is derived from an EMBL/GenBank/DDBJ whole genome shotgun (WGS) entry which is preliminary data.</text>
</comment>
<dbReference type="SUPFAM" id="SSF55961">
    <property type="entry name" value="Bet v1-like"/>
    <property type="match status" value="1"/>
</dbReference>
<evidence type="ECO:0000313" key="3">
    <source>
        <dbReference type="EMBL" id="MFC4559017.1"/>
    </source>
</evidence>
<dbReference type="Proteomes" id="UP001595989">
    <property type="component" value="Unassembled WGS sequence"/>
</dbReference>
<dbReference type="Gene3D" id="3.30.530.20">
    <property type="match status" value="1"/>
</dbReference>
<protein>
    <submittedName>
        <fullName evidence="3">SRPBCC family protein</fullName>
    </submittedName>
</protein>
<gene>
    <name evidence="3" type="ORF">ACFO3D_12520</name>
</gene>
<organism evidence="3 4">
    <name type="scientific">Virgibacillus kekensis</name>
    <dbReference type="NCBI Taxonomy" id="202261"/>
    <lineage>
        <taxon>Bacteria</taxon>
        <taxon>Bacillati</taxon>
        <taxon>Bacillota</taxon>
        <taxon>Bacilli</taxon>
        <taxon>Bacillales</taxon>
        <taxon>Bacillaceae</taxon>
        <taxon>Virgibacillus</taxon>
    </lineage>
</organism>